<dbReference type="InterPro" id="IPR007848">
    <property type="entry name" value="Small_mtfrase_dom"/>
</dbReference>
<proteinExistence type="predicted"/>
<keyword evidence="4" id="KW-1185">Reference proteome</keyword>
<evidence type="ECO:0000259" key="1">
    <source>
        <dbReference type="Pfam" id="PF05175"/>
    </source>
</evidence>
<evidence type="ECO:0000313" key="3">
    <source>
        <dbReference type="EMBL" id="MBP1953420.1"/>
    </source>
</evidence>
<protein>
    <submittedName>
        <fullName evidence="3">Putative methylase</fullName>
    </submittedName>
    <submittedName>
        <fullName evidence="2">RNA methyltransferase</fullName>
    </submittedName>
</protein>
<keyword evidence="2" id="KW-0489">Methyltransferase</keyword>
<dbReference type="CDD" id="cd02440">
    <property type="entry name" value="AdoMet_MTases"/>
    <property type="match status" value="1"/>
</dbReference>
<dbReference type="InterPro" id="IPR029063">
    <property type="entry name" value="SAM-dependent_MTases_sf"/>
</dbReference>
<sequence length="210" mass="22729">MKRTLERRLAAVAGFDDPDVAREQYPTPAELAAHVLHTADLRGDLDSVVLDLGTGTGMLALGAACRSPARVVGLDVDGDALATARENERRVAPETPVSWVRGDATDPPLTRARIDASAATVVMNPPFGAQRGNRHADRRFLAAAAALADVSWSIHNAGSRDFVESFAADRGGTVTDAFAAEFDVARQFDFHTRERETLDVEVYRVAWPYE</sequence>
<dbReference type="GO" id="GO:0032259">
    <property type="term" value="P:methylation"/>
    <property type="evidence" value="ECO:0007669"/>
    <property type="project" value="UniProtKB-KW"/>
</dbReference>
<name>A0A830FYY4_9EURY</name>
<gene>
    <name evidence="2" type="ORF">GCM10009017_14380</name>
    <name evidence="3" type="ORF">J2752_000301</name>
</gene>
<dbReference type="RefSeq" id="WP_188871372.1">
    <property type="nucleotide sequence ID" value="NZ_BMOO01000003.1"/>
</dbReference>
<dbReference type="AlphaFoldDB" id="A0A830FYY4"/>
<evidence type="ECO:0000313" key="4">
    <source>
        <dbReference type="Proteomes" id="UP000614609"/>
    </source>
</evidence>
<dbReference type="EMBL" id="BMOO01000003">
    <property type="protein sequence ID" value="GGM65410.1"/>
    <property type="molecule type" value="Genomic_DNA"/>
</dbReference>
<dbReference type="PANTHER" id="PTHR23290">
    <property type="entry name" value="RRNA N6-ADENOSINE-METHYLTRANSFERASE METTL5"/>
    <property type="match status" value="1"/>
</dbReference>
<dbReference type="Pfam" id="PF05175">
    <property type="entry name" value="MTS"/>
    <property type="match status" value="1"/>
</dbReference>
<dbReference type="PANTHER" id="PTHR23290:SF0">
    <property type="entry name" value="RRNA N6-ADENOSINE-METHYLTRANSFERASE METTL5"/>
    <property type="match status" value="1"/>
</dbReference>
<dbReference type="GO" id="GO:0008168">
    <property type="term" value="F:methyltransferase activity"/>
    <property type="evidence" value="ECO:0007669"/>
    <property type="project" value="UniProtKB-KW"/>
</dbReference>
<dbReference type="OrthoDB" id="31271at2157"/>
<reference evidence="3" key="3">
    <citation type="submission" date="2021-03" db="EMBL/GenBank/DDBJ databases">
        <title>Genomic Encyclopedia of Type Strains, Phase IV (KMG-IV): sequencing the most valuable type-strain genomes for metagenomic binning, comparative biology and taxonomic classification.</title>
        <authorList>
            <person name="Goeker M."/>
        </authorList>
    </citation>
    <scope>NUCLEOTIDE SEQUENCE</scope>
    <source>
        <strain evidence="3">DSM 22443</strain>
    </source>
</reference>
<keyword evidence="2" id="KW-0808">Transferase</keyword>
<dbReference type="Gene3D" id="3.40.50.150">
    <property type="entry name" value="Vaccinia Virus protein VP39"/>
    <property type="match status" value="1"/>
</dbReference>
<accession>A0A830FYY4</accession>
<dbReference type="InterPro" id="IPR051720">
    <property type="entry name" value="rRNA_MeTrfase/Polyamine_Synth"/>
</dbReference>
<comment type="caution">
    <text evidence="2">The sequence shown here is derived from an EMBL/GenBank/DDBJ whole genome shotgun (WGS) entry which is preliminary data.</text>
</comment>
<dbReference type="EMBL" id="JAGGKO010000001">
    <property type="protein sequence ID" value="MBP1953420.1"/>
    <property type="molecule type" value="Genomic_DNA"/>
</dbReference>
<dbReference type="SUPFAM" id="SSF53335">
    <property type="entry name" value="S-adenosyl-L-methionine-dependent methyltransferases"/>
    <property type="match status" value="1"/>
</dbReference>
<dbReference type="Proteomes" id="UP000614609">
    <property type="component" value="Unassembled WGS sequence"/>
</dbReference>
<reference evidence="2" key="1">
    <citation type="journal article" date="2014" name="Int. J. Syst. Evol. Microbiol.">
        <title>Complete genome sequence of Corynebacterium casei LMG S-19264T (=DSM 44701T), isolated from a smear-ripened cheese.</title>
        <authorList>
            <consortium name="US DOE Joint Genome Institute (JGI-PGF)"/>
            <person name="Walter F."/>
            <person name="Albersmeier A."/>
            <person name="Kalinowski J."/>
            <person name="Ruckert C."/>
        </authorList>
    </citation>
    <scope>NUCLEOTIDE SEQUENCE</scope>
    <source>
        <strain evidence="2">JCM 16108</strain>
    </source>
</reference>
<reference evidence="2" key="2">
    <citation type="submission" date="2020-09" db="EMBL/GenBank/DDBJ databases">
        <authorList>
            <person name="Sun Q."/>
            <person name="Ohkuma M."/>
        </authorList>
    </citation>
    <scope>NUCLEOTIDE SEQUENCE</scope>
    <source>
        <strain evidence="2">JCM 16108</strain>
    </source>
</reference>
<evidence type="ECO:0000313" key="2">
    <source>
        <dbReference type="EMBL" id="GGM65410.1"/>
    </source>
</evidence>
<organism evidence="2 4">
    <name type="scientific">Halarchaeum rubridurum</name>
    <dbReference type="NCBI Taxonomy" id="489911"/>
    <lineage>
        <taxon>Archaea</taxon>
        <taxon>Methanobacteriati</taxon>
        <taxon>Methanobacteriota</taxon>
        <taxon>Stenosarchaea group</taxon>
        <taxon>Halobacteria</taxon>
        <taxon>Halobacteriales</taxon>
        <taxon>Halobacteriaceae</taxon>
    </lineage>
</organism>
<dbReference type="Proteomes" id="UP000765891">
    <property type="component" value="Unassembled WGS sequence"/>
</dbReference>
<feature type="domain" description="Methyltransferase small" evidence="1">
    <location>
        <begin position="42"/>
        <end position="146"/>
    </location>
</feature>